<evidence type="ECO:0000313" key="2">
    <source>
        <dbReference type="Proteomes" id="UP000655443"/>
    </source>
</evidence>
<name>A0A918YQ45_9ACTN</name>
<dbReference type="Proteomes" id="UP000655443">
    <property type="component" value="Unassembled WGS sequence"/>
</dbReference>
<evidence type="ECO:0000313" key="1">
    <source>
        <dbReference type="EMBL" id="GHE09606.1"/>
    </source>
</evidence>
<reference evidence="1" key="1">
    <citation type="journal article" date="2014" name="Int. J. Syst. Evol. Microbiol.">
        <title>Complete genome sequence of Corynebacterium casei LMG S-19264T (=DSM 44701T), isolated from a smear-ripened cheese.</title>
        <authorList>
            <consortium name="US DOE Joint Genome Institute (JGI-PGF)"/>
            <person name="Walter F."/>
            <person name="Albersmeier A."/>
            <person name="Kalinowski J."/>
            <person name="Ruckert C."/>
        </authorList>
    </citation>
    <scope>NUCLEOTIDE SEQUENCE</scope>
    <source>
        <strain evidence="1">JCM 4714</strain>
    </source>
</reference>
<accession>A0A918YQ45</accession>
<organism evidence="1 2">
    <name type="scientific">Streptomyces alanosinicus</name>
    <dbReference type="NCBI Taxonomy" id="68171"/>
    <lineage>
        <taxon>Bacteria</taxon>
        <taxon>Bacillati</taxon>
        <taxon>Actinomycetota</taxon>
        <taxon>Actinomycetes</taxon>
        <taxon>Kitasatosporales</taxon>
        <taxon>Streptomycetaceae</taxon>
        <taxon>Streptomyces</taxon>
    </lineage>
</organism>
<proteinExistence type="predicted"/>
<dbReference type="AlphaFoldDB" id="A0A918YQ45"/>
<reference evidence="1" key="2">
    <citation type="submission" date="2020-09" db="EMBL/GenBank/DDBJ databases">
        <authorList>
            <person name="Sun Q."/>
            <person name="Ohkuma M."/>
        </authorList>
    </citation>
    <scope>NUCLEOTIDE SEQUENCE</scope>
    <source>
        <strain evidence="1">JCM 4714</strain>
    </source>
</reference>
<dbReference type="RefSeq" id="WP_189956968.1">
    <property type="nucleotide sequence ID" value="NZ_BMVG01000020.1"/>
</dbReference>
<dbReference type="EMBL" id="BMVG01000020">
    <property type="protein sequence ID" value="GHE09606.1"/>
    <property type="molecule type" value="Genomic_DNA"/>
</dbReference>
<comment type="caution">
    <text evidence="1">The sequence shown here is derived from an EMBL/GenBank/DDBJ whole genome shotgun (WGS) entry which is preliminary data.</text>
</comment>
<keyword evidence="2" id="KW-1185">Reference proteome</keyword>
<protein>
    <submittedName>
        <fullName evidence="1">Uncharacterized protein</fullName>
    </submittedName>
</protein>
<gene>
    <name evidence="1" type="ORF">GCM10010339_62500</name>
</gene>
<sequence>MTATERRRQLLQSTAYESRPSDRAFALYVDAVLASWEGGVDVALHSGAEGSRLAGEHGLLYWKAMMLAVIERRREHAYLHPALPSTHTPTWSTRCWDGVRRSGC</sequence>